<dbReference type="Pfam" id="PF14011">
    <property type="entry name" value="ESX-1_EspG"/>
    <property type="match status" value="1"/>
</dbReference>
<organism evidence="5 6">
    <name type="scientific">Nocardia stercoris</name>
    <dbReference type="NCBI Taxonomy" id="2483361"/>
    <lineage>
        <taxon>Bacteria</taxon>
        <taxon>Bacillati</taxon>
        <taxon>Actinomycetota</taxon>
        <taxon>Actinomycetes</taxon>
        <taxon>Mycobacteriales</taxon>
        <taxon>Nocardiaceae</taxon>
        <taxon>Nocardia</taxon>
    </lineage>
</organism>
<dbReference type="EMBL" id="RFFH01000012">
    <property type="protein sequence ID" value="RMI29898.1"/>
    <property type="molecule type" value="Genomic_DNA"/>
</dbReference>
<keyword evidence="6" id="KW-1185">Reference proteome</keyword>
<dbReference type="RefSeq" id="WP_122190411.1">
    <property type="nucleotide sequence ID" value="NZ_RFFH01000012.1"/>
</dbReference>
<protein>
    <recommendedName>
        <fullName evidence="7">ESX secretion-associated protein EspG</fullName>
    </recommendedName>
</protein>
<evidence type="ECO:0000313" key="6">
    <source>
        <dbReference type="Proteomes" id="UP000279275"/>
    </source>
</evidence>
<proteinExistence type="inferred from homology"/>
<gene>
    <name evidence="5" type="ORF">EBN03_24200</name>
</gene>
<evidence type="ECO:0000313" key="5">
    <source>
        <dbReference type="EMBL" id="RMI29898.1"/>
    </source>
</evidence>
<evidence type="ECO:0000256" key="3">
    <source>
        <dbReference type="ARBA" id="ARBA00022490"/>
    </source>
</evidence>
<dbReference type="OrthoDB" id="4561761at2"/>
<accession>A0A3M2L5S4</accession>
<comment type="caution">
    <text evidence="5">The sequence shown here is derived from an EMBL/GenBank/DDBJ whole genome shotgun (WGS) entry which is preliminary data.</text>
</comment>
<evidence type="ECO:0000256" key="1">
    <source>
        <dbReference type="ARBA" id="ARBA00004496"/>
    </source>
</evidence>
<keyword evidence="4" id="KW-0143">Chaperone</keyword>
<comment type="similarity">
    <text evidence="2">Belongs to the EspG family.</text>
</comment>
<evidence type="ECO:0000256" key="4">
    <source>
        <dbReference type="ARBA" id="ARBA00023186"/>
    </source>
</evidence>
<dbReference type="Proteomes" id="UP000279275">
    <property type="component" value="Unassembled WGS sequence"/>
</dbReference>
<reference evidence="5 6" key="1">
    <citation type="submission" date="2018-10" db="EMBL/GenBank/DDBJ databases">
        <title>Isolation from cow dung.</title>
        <authorList>
            <person name="Ling L."/>
        </authorList>
    </citation>
    <scope>NUCLEOTIDE SEQUENCE [LARGE SCALE GENOMIC DNA]</scope>
    <source>
        <strain evidence="5 6">NEAU-LL90</strain>
    </source>
</reference>
<sequence length="252" mass="27709">MTLTSWTFTPDEFVHVWSTETGLVGDYPHPINLIESPLTTSEYDRLQADLAVRYPPHADRDLTMSLQVLANPELRIVCNGWSHITEERVRSCAVASGDLGVVVHQKPGAAVEFGGDLRVVVTQRRRIGRLMAATMPIAAPGAAGPLHGYTPRVRGEESPTSWLQDDFGDGPVEERIRDLLRAPRGLDGYLRIERGIHQGHPASREFLSWIDVLDPASAAGRYLIEVANDDTIVSPASTQAIADVLCRRADLE</sequence>
<dbReference type="AlphaFoldDB" id="A0A3M2L5S4"/>
<evidence type="ECO:0008006" key="7">
    <source>
        <dbReference type="Google" id="ProtNLM"/>
    </source>
</evidence>
<dbReference type="InterPro" id="IPR025734">
    <property type="entry name" value="EspG"/>
</dbReference>
<comment type="subcellular location">
    <subcellularLocation>
        <location evidence="1">Cytoplasm</location>
    </subcellularLocation>
</comment>
<evidence type="ECO:0000256" key="2">
    <source>
        <dbReference type="ARBA" id="ARBA00006411"/>
    </source>
</evidence>
<keyword evidence="3" id="KW-0963">Cytoplasm</keyword>
<name>A0A3M2L5S4_9NOCA</name>